<evidence type="ECO:0000313" key="8">
    <source>
        <dbReference type="Proteomes" id="UP000596660"/>
    </source>
</evidence>
<feature type="repeat" description="PPR" evidence="3">
    <location>
        <begin position="891"/>
        <end position="925"/>
    </location>
</feature>
<dbReference type="GO" id="GO:0009507">
    <property type="term" value="C:chloroplast"/>
    <property type="evidence" value="ECO:0007669"/>
    <property type="project" value="TreeGrafter"/>
</dbReference>
<dbReference type="PROSITE" id="PS51375">
    <property type="entry name" value="PPR"/>
    <property type="match status" value="12"/>
</dbReference>
<feature type="region of interest" description="Disordered" evidence="5">
    <location>
        <begin position="39"/>
        <end position="63"/>
    </location>
</feature>
<feature type="repeat" description="PPR" evidence="3">
    <location>
        <begin position="996"/>
        <end position="1030"/>
    </location>
</feature>
<dbReference type="SUPFAM" id="SSF50630">
    <property type="entry name" value="Acid proteases"/>
    <property type="match status" value="1"/>
</dbReference>
<dbReference type="InterPro" id="IPR011990">
    <property type="entry name" value="TPR-like_helical_dom_sf"/>
</dbReference>
<feature type="domain" description="Ty3 transposon capsid-like protein" evidence="6">
    <location>
        <begin position="210"/>
        <end position="379"/>
    </location>
</feature>
<dbReference type="CDD" id="cd00303">
    <property type="entry name" value="retropepsin_like"/>
    <property type="match status" value="1"/>
</dbReference>
<feature type="repeat" description="PPR" evidence="3">
    <location>
        <begin position="715"/>
        <end position="749"/>
    </location>
</feature>
<feature type="repeat" description="PPR" evidence="3">
    <location>
        <begin position="961"/>
        <end position="995"/>
    </location>
</feature>
<evidence type="ECO:0000256" key="1">
    <source>
        <dbReference type="ARBA" id="ARBA00007626"/>
    </source>
</evidence>
<dbReference type="Proteomes" id="UP000596660">
    <property type="component" value="Unplaced"/>
</dbReference>
<dbReference type="AlphaFoldDB" id="A0A803KNT6"/>
<sequence length="1166" mass="130610">MHDFRSPYSHSYGYEGDRRVELNGIDQYTAVDQMYVARSRGSAPRRGLARRSKRKSSLNTKSSSSLMYSVKAWYNNPEQKRKRRMAKYKIYDMEAVQKLEKRVNKVDERSAKAEVAACDMTDSVGKVENKVITLKGQLGELDNRLEEVSLDAQSLADQAFEEMMGEMAKMHEEFTGELLALKKENELLKEELTSLKRTTMAGGATIQVGPKVEIPKPPKYHGKRDAREIDNFLWSMERYFEAVHLEEDASKINAVTMYLGDDAILWWRRREQDIKSGSCSIRTWDQFKEDFKKQFRPHDAAKVSMMKLRELKHSSTIKEYIKQFTTLVLEVDNLPEAAQLIYFIGGLQRWAQQEVERRNVQTLAEAIAAAESLVDYRDTRKEGRNNGSKGKGGGTKPTDRSSTSSNKTVKKDKAKGSSSSSSSSDKPNNRGCYLCGGPHWARDCPGRQKLSAIIASGGESSGDDAQMGSLRLFSSVRATPKAEESTKVVQVSTLPRPKGSLMFVDTLVNGRASKALVDCGASHNFITEKEAMKLGIKYTKEPGRIKTVNTSPVPILGVAHKVPICLGQWSGTINLTVVHMDDFSLVLGLEFIDTVRPFSFEADGSIMIKRDQGSWSVPVTREEVEAKTISAIQVSRGIKKGQETFLAALVEEEEPHGNEVPSEISGVLEEQLLFLGLRPNDYSLTILANCYCRLNFVDFGFSVLANIIKLGFQPNIVTFTTLINGFIRSNQLDKAVHLLDKILKLGLQPTLVTYGSMFKGLCRSGDNAGALKLLINMESYGHFMPNVVIYSTIIDSLCKDQLLPQALLLFKEMKIKGISPDVVTYTTLIRGMCTLGQQKEAQQMLTEMLRNNITPDIQTYNMLIDMYCKDGKVGEARDIFIHMTEREFVPNIITYSALLDGYCLRGEMDEAEKLMDLMVENGCKPDVITCNSLINGYCKSKRINRALGLLQEMHCNGLAPNVITYSTLIDALCKVNQLKFAHQFIKEMEAHGLRPNIITWNSLLDGMCKNGQIDEAITTMKKMESTGMVPNIITYSILMDGFCDANRLREAVDIFTSLPAKCLQPNVFSYNIIVKGYCKEGLLDEATKLVNEMEDNRCSPDECTYNTIIKGYLYGKDVSKALEQVSTMRIKGFAADAHTASLFLSFITDHAVSDSDKALLRKYFDI</sequence>
<dbReference type="InterPro" id="IPR045358">
    <property type="entry name" value="Ty3_capsid"/>
</dbReference>
<dbReference type="EnsemblPlants" id="AUR62000692-RA">
    <property type="protein sequence ID" value="AUR62000692-RA:cds"/>
    <property type="gene ID" value="AUR62000692"/>
</dbReference>
<feature type="repeat" description="PPR" evidence="3">
    <location>
        <begin position="821"/>
        <end position="855"/>
    </location>
</feature>
<dbReference type="InterPro" id="IPR021109">
    <property type="entry name" value="Peptidase_aspartic_dom_sf"/>
</dbReference>
<reference evidence="7" key="2">
    <citation type="submission" date="2021-03" db="UniProtKB">
        <authorList>
            <consortium name="EnsemblPlants"/>
        </authorList>
    </citation>
    <scope>IDENTIFICATION</scope>
</reference>
<feature type="repeat" description="PPR" evidence="3">
    <location>
        <begin position="786"/>
        <end position="820"/>
    </location>
</feature>
<evidence type="ECO:0000256" key="4">
    <source>
        <dbReference type="SAM" id="Coils"/>
    </source>
</evidence>
<dbReference type="NCBIfam" id="TIGR00756">
    <property type="entry name" value="PPR"/>
    <property type="match status" value="10"/>
</dbReference>
<feature type="coiled-coil region" evidence="4">
    <location>
        <begin position="96"/>
        <end position="198"/>
    </location>
</feature>
<name>A0A803KNT6_CHEQI</name>
<evidence type="ECO:0000256" key="2">
    <source>
        <dbReference type="ARBA" id="ARBA00022737"/>
    </source>
</evidence>
<dbReference type="Gene3D" id="1.25.40.10">
    <property type="entry name" value="Tetratricopeptide repeat domain"/>
    <property type="match status" value="4"/>
</dbReference>
<dbReference type="InterPro" id="IPR002885">
    <property type="entry name" value="PPR_rpt"/>
</dbReference>
<keyword evidence="4" id="KW-0175">Coiled coil</keyword>
<feature type="repeat" description="PPR" evidence="3">
    <location>
        <begin position="1031"/>
        <end position="1065"/>
    </location>
</feature>
<comment type="similarity">
    <text evidence="1">Belongs to the PPR family. P subfamily.</text>
</comment>
<evidence type="ECO:0000313" key="7">
    <source>
        <dbReference type="EnsemblPlants" id="AUR62000692-RA:cds"/>
    </source>
</evidence>
<dbReference type="Pfam" id="PF19259">
    <property type="entry name" value="Ty3_capsid"/>
    <property type="match status" value="1"/>
</dbReference>
<feature type="repeat" description="PPR" evidence="3">
    <location>
        <begin position="856"/>
        <end position="890"/>
    </location>
</feature>
<evidence type="ECO:0000256" key="3">
    <source>
        <dbReference type="PROSITE-ProRule" id="PRU00708"/>
    </source>
</evidence>
<accession>A0A803KNT6</accession>
<dbReference type="PANTHER" id="PTHR47936:SF1">
    <property type="entry name" value="PENTATRICOPEPTIDE REPEAT-CONTAINING PROTEIN GUN1, CHLOROPLASTIC"/>
    <property type="match status" value="1"/>
</dbReference>
<dbReference type="Pfam" id="PF13975">
    <property type="entry name" value="gag-asp_proteas"/>
    <property type="match status" value="1"/>
</dbReference>
<dbReference type="GO" id="GO:0010019">
    <property type="term" value="P:chloroplast-nucleus signaling pathway"/>
    <property type="evidence" value="ECO:0007669"/>
    <property type="project" value="TreeGrafter"/>
</dbReference>
<dbReference type="SUPFAM" id="SSF81901">
    <property type="entry name" value="HCP-like"/>
    <property type="match status" value="1"/>
</dbReference>
<evidence type="ECO:0000256" key="5">
    <source>
        <dbReference type="SAM" id="MobiDB-lite"/>
    </source>
</evidence>
<organism evidence="7 8">
    <name type="scientific">Chenopodium quinoa</name>
    <name type="common">Quinoa</name>
    <dbReference type="NCBI Taxonomy" id="63459"/>
    <lineage>
        <taxon>Eukaryota</taxon>
        <taxon>Viridiplantae</taxon>
        <taxon>Streptophyta</taxon>
        <taxon>Embryophyta</taxon>
        <taxon>Tracheophyta</taxon>
        <taxon>Spermatophyta</taxon>
        <taxon>Magnoliopsida</taxon>
        <taxon>eudicotyledons</taxon>
        <taxon>Gunneridae</taxon>
        <taxon>Pentapetalae</taxon>
        <taxon>Caryophyllales</taxon>
        <taxon>Chenopodiaceae</taxon>
        <taxon>Chenopodioideae</taxon>
        <taxon>Atripliceae</taxon>
        <taxon>Chenopodium</taxon>
    </lineage>
</organism>
<dbReference type="GO" id="GO:0031930">
    <property type="term" value="P:mitochondria-nucleus signaling pathway"/>
    <property type="evidence" value="ECO:0007669"/>
    <property type="project" value="TreeGrafter"/>
</dbReference>
<feature type="compositionally biased region" description="Basic residues" evidence="5">
    <location>
        <begin position="47"/>
        <end position="56"/>
    </location>
</feature>
<protein>
    <recommendedName>
        <fullName evidence="6">Ty3 transposon capsid-like protein domain-containing protein</fullName>
    </recommendedName>
</protein>
<keyword evidence="8" id="KW-1185">Reference proteome</keyword>
<feature type="region of interest" description="Disordered" evidence="5">
    <location>
        <begin position="378"/>
        <end position="429"/>
    </location>
</feature>
<evidence type="ECO:0000259" key="6">
    <source>
        <dbReference type="Pfam" id="PF19259"/>
    </source>
</evidence>
<dbReference type="PANTHER" id="PTHR47936">
    <property type="entry name" value="PPR_LONG DOMAIN-CONTAINING PROTEIN"/>
    <property type="match status" value="1"/>
</dbReference>
<dbReference type="Gramene" id="AUR62000692-RA">
    <property type="protein sequence ID" value="AUR62000692-RA:cds"/>
    <property type="gene ID" value="AUR62000692"/>
</dbReference>
<proteinExistence type="inferred from homology"/>
<reference evidence="7" key="1">
    <citation type="journal article" date="2017" name="Nature">
        <title>The genome of Chenopodium quinoa.</title>
        <authorList>
            <person name="Jarvis D.E."/>
            <person name="Ho Y.S."/>
            <person name="Lightfoot D.J."/>
            <person name="Schmoeckel S.M."/>
            <person name="Li B."/>
            <person name="Borm T.J.A."/>
            <person name="Ohyanagi H."/>
            <person name="Mineta K."/>
            <person name="Michell C.T."/>
            <person name="Saber N."/>
            <person name="Kharbatia N.M."/>
            <person name="Rupper R.R."/>
            <person name="Sharp A.R."/>
            <person name="Dally N."/>
            <person name="Boughton B.A."/>
            <person name="Woo Y.H."/>
            <person name="Gao G."/>
            <person name="Schijlen E.G.W.M."/>
            <person name="Guo X."/>
            <person name="Momin A.A."/>
            <person name="Negrao S."/>
            <person name="Al-Babili S."/>
            <person name="Gehring C."/>
            <person name="Roessner U."/>
            <person name="Jung C."/>
            <person name="Murphy K."/>
            <person name="Arold S.T."/>
            <person name="Gojobori T."/>
            <person name="van der Linden C.G."/>
            <person name="van Loo E.N."/>
            <person name="Jellen E.N."/>
            <person name="Maughan P.J."/>
            <person name="Tester M."/>
        </authorList>
    </citation>
    <scope>NUCLEOTIDE SEQUENCE [LARGE SCALE GENOMIC DNA]</scope>
    <source>
        <strain evidence="7">cv. PI 614886</strain>
    </source>
</reference>
<feature type="repeat" description="PPR" evidence="3">
    <location>
        <begin position="750"/>
        <end position="784"/>
    </location>
</feature>
<feature type="repeat" description="PPR" evidence="3">
    <location>
        <begin position="926"/>
        <end position="960"/>
    </location>
</feature>
<dbReference type="Gene3D" id="2.40.70.10">
    <property type="entry name" value="Acid Proteases"/>
    <property type="match status" value="1"/>
</dbReference>
<feature type="repeat" description="PPR" evidence="3">
    <location>
        <begin position="1066"/>
        <end position="1100"/>
    </location>
</feature>
<keyword evidence="2" id="KW-0677">Repeat</keyword>
<dbReference type="Pfam" id="PF13041">
    <property type="entry name" value="PPR_2"/>
    <property type="match status" value="6"/>
</dbReference>
<feature type="repeat" description="PPR" evidence="3">
    <location>
        <begin position="1101"/>
        <end position="1135"/>
    </location>
</feature>